<dbReference type="InParanoid" id="A0A448YT81"/>
<organism evidence="1 2">
    <name type="scientific">Brettanomyces naardenensis</name>
    <name type="common">Yeast</name>
    <dbReference type="NCBI Taxonomy" id="13370"/>
    <lineage>
        <taxon>Eukaryota</taxon>
        <taxon>Fungi</taxon>
        <taxon>Dikarya</taxon>
        <taxon>Ascomycota</taxon>
        <taxon>Saccharomycotina</taxon>
        <taxon>Pichiomycetes</taxon>
        <taxon>Pichiales</taxon>
        <taxon>Pichiaceae</taxon>
        <taxon>Brettanomyces</taxon>
    </lineage>
</organism>
<evidence type="ECO:0000313" key="2">
    <source>
        <dbReference type="Proteomes" id="UP000290900"/>
    </source>
</evidence>
<reference evidence="1 2" key="1">
    <citation type="submission" date="2018-12" db="EMBL/GenBank/DDBJ databases">
        <authorList>
            <person name="Tiukova I."/>
            <person name="Dainat J."/>
        </authorList>
    </citation>
    <scope>NUCLEOTIDE SEQUENCE [LARGE SCALE GENOMIC DNA]</scope>
</reference>
<dbReference type="EMBL" id="CAACVR010000075">
    <property type="protein sequence ID" value="VEU24122.1"/>
    <property type="molecule type" value="Genomic_DNA"/>
</dbReference>
<proteinExistence type="predicted"/>
<gene>
    <name evidence="1" type="ORF">BRENAR_LOCUS4850</name>
</gene>
<protein>
    <submittedName>
        <fullName evidence="1">DEKNAAC105372</fullName>
    </submittedName>
</protein>
<evidence type="ECO:0000313" key="1">
    <source>
        <dbReference type="EMBL" id="VEU24122.1"/>
    </source>
</evidence>
<keyword evidence="2" id="KW-1185">Reference proteome</keyword>
<dbReference type="AlphaFoldDB" id="A0A448YT81"/>
<dbReference type="Proteomes" id="UP000290900">
    <property type="component" value="Unassembled WGS sequence"/>
</dbReference>
<name>A0A448YT81_BRENA</name>
<accession>A0A448YT81</accession>
<dbReference type="OrthoDB" id="3994818at2759"/>
<sequence length="427" mass="49545">MSNVQEDTIIERLLDITPPEGEPVELSDFPYREMADRPWSGYLPEVPTKPTPENLNEYVKKLTSFRYHASVSKVIERSLLSVIEATPELLTKESYLGIVGHFHFMVQDSICFKVLDKMSEETELSQDIDFDNALLSYANCITDYRPRITRLEKLRDHNVMANNNTWYSVFRMFRRMDPKLQLLELMDDHKISHKPILYSAVHYLSKSYTPEQLVQYYEREGKNGAELTTYLLNRLVGSYLSYSRLDEAWDLTKKAQLDTGNKVKVNGGTFAEFSRYFANRGELYNCIAFSDLFSRTFKLQTRQILANDLLERQLPVADFFDNWFTLVNVMADVLKNTSHNKSFLNKRTVRKLQEYAKLHGKPNFDPLQADDKSLLLRDELFSNLKWNANEHLLSSDLAQNSEEFQKAAALITSPKKGSNLYSPSEFL</sequence>